<dbReference type="STRING" id="865937.Gilli_3378"/>
<keyword evidence="3 4" id="KW-0408">Iron</keyword>
<sequence>MERFKKIIKSLYFLFGTILILVVVLFSVLLYYNSNPDYFLVDKADHEFWTPKDILNDPLKNFIDPEVQYGFLLVSESPSQMGPQSPDASMRYAGNNLKCTNCHLKNGTQAGSGSWVGVTNRFPQFGARGNKIGTIEDRVNGCLERSMNGKKMPVDSKPMKAIVAYMEWLGEDIPKDKEEEYKGFPSIKLPDVAANVNIGKEVYNSQCMVCHSENGEGQRAADLAQGYLYPPLWGKDSYNHGAGMHRVITAAEFIKGNMPFGEATWDNPKLTDEEAYHVAAYINSFERPLKSLAENDFPDKKLKPVSTPYGPWEDSFSEEQHKYGPFPPIIEFYNRKYSIVKTK</sequence>
<dbReference type="SUPFAM" id="SSF46626">
    <property type="entry name" value="Cytochrome c"/>
    <property type="match status" value="2"/>
</dbReference>
<dbReference type="AlphaFoldDB" id="H2BVM3"/>
<evidence type="ECO:0000259" key="6">
    <source>
        <dbReference type="PROSITE" id="PS51007"/>
    </source>
</evidence>
<dbReference type="RefSeq" id="WP_006990282.1">
    <property type="nucleotide sequence ID" value="NZ_JH594606.1"/>
</dbReference>
<evidence type="ECO:0000256" key="3">
    <source>
        <dbReference type="ARBA" id="ARBA00023004"/>
    </source>
</evidence>
<dbReference type="InterPro" id="IPR009056">
    <property type="entry name" value="Cyt_c-like_dom"/>
</dbReference>
<dbReference type="Pfam" id="PF00034">
    <property type="entry name" value="Cytochrom_C"/>
    <property type="match status" value="1"/>
</dbReference>
<evidence type="ECO:0000256" key="4">
    <source>
        <dbReference type="PROSITE-ProRule" id="PRU00433"/>
    </source>
</evidence>
<protein>
    <submittedName>
        <fullName evidence="7">Cytochrome c family protein</fullName>
    </submittedName>
</protein>
<dbReference type="GO" id="GO:0046872">
    <property type="term" value="F:metal ion binding"/>
    <property type="evidence" value="ECO:0007669"/>
    <property type="project" value="UniProtKB-KW"/>
</dbReference>
<dbReference type="PROSITE" id="PS51007">
    <property type="entry name" value="CYTC"/>
    <property type="match status" value="1"/>
</dbReference>
<keyword evidence="1 4" id="KW-0349">Heme</keyword>
<evidence type="ECO:0000313" key="7">
    <source>
        <dbReference type="EMBL" id="EHQ03979.1"/>
    </source>
</evidence>
<dbReference type="EMBL" id="JH594606">
    <property type="protein sequence ID" value="EHQ03979.1"/>
    <property type="molecule type" value="Genomic_DNA"/>
</dbReference>
<gene>
    <name evidence="7" type="ORF">Gilli_3378</name>
</gene>
<keyword evidence="5" id="KW-0812">Transmembrane</keyword>
<dbReference type="OrthoDB" id="9779283at2"/>
<evidence type="ECO:0000256" key="2">
    <source>
        <dbReference type="ARBA" id="ARBA00022723"/>
    </source>
</evidence>
<dbReference type="Gene3D" id="1.10.760.10">
    <property type="entry name" value="Cytochrome c-like domain"/>
    <property type="match status" value="2"/>
</dbReference>
<evidence type="ECO:0000256" key="1">
    <source>
        <dbReference type="ARBA" id="ARBA00022617"/>
    </source>
</evidence>
<organism evidence="7 8">
    <name type="scientific">Gillisia limnaea (strain DSM 15749 / LMG 21470 / R-8282)</name>
    <dbReference type="NCBI Taxonomy" id="865937"/>
    <lineage>
        <taxon>Bacteria</taxon>
        <taxon>Pseudomonadati</taxon>
        <taxon>Bacteroidota</taxon>
        <taxon>Flavobacteriia</taxon>
        <taxon>Flavobacteriales</taxon>
        <taxon>Flavobacteriaceae</taxon>
        <taxon>Gillisia</taxon>
    </lineage>
</organism>
<keyword evidence="5" id="KW-1133">Transmembrane helix</keyword>
<dbReference type="PANTHER" id="PTHR35008">
    <property type="entry name" value="BLL4482 PROTEIN-RELATED"/>
    <property type="match status" value="1"/>
</dbReference>
<evidence type="ECO:0000313" key="8">
    <source>
        <dbReference type="Proteomes" id="UP000003844"/>
    </source>
</evidence>
<dbReference type="GO" id="GO:0009055">
    <property type="term" value="F:electron transfer activity"/>
    <property type="evidence" value="ECO:0007669"/>
    <property type="project" value="InterPro"/>
</dbReference>
<feature type="transmembrane region" description="Helical" evidence="5">
    <location>
        <begin position="12"/>
        <end position="32"/>
    </location>
</feature>
<keyword evidence="5" id="KW-0472">Membrane</keyword>
<keyword evidence="2 4" id="KW-0479">Metal-binding</keyword>
<dbReference type="InterPro" id="IPR036909">
    <property type="entry name" value="Cyt_c-like_dom_sf"/>
</dbReference>
<proteinExistence type="predicted"/>
<keyword evidence="8" id="KW-1185">Reference proteome</keyword>
<dbReference type="Proteomes" id="UP000003844">
    <property type="component" value="Unassembled WGS sequence"/>
</dbReference>
<dbReference type="GO" id="GO:0020037">
    <property type="term" value="F:heme binding"/>
    <property type="evidence" value="ECO:0007669"/>
    <property type="project" value="InterPro"/>
</dbReference>
<feature type="domain" description="Cytochrome c" evidence="6">
    <location>
        <begin position="194"/>
        <end position="286"/>
    </location>
</feature>
<dbReference type="Pfam" id="PF21342">
    <property type="entry name" value="SoxA-TsdA_cyt-c"/>
    <property type="match status" value="1"/>
</dbReference>
<name>H2BVM3_GILLR</name>
<dbReference type="HOGENOM" id="CLU_058582_0_0_10"/>
<evidence type="ECO:0000256" key="5">
    <source>
        <dbReference type="SAM" id="Phobius"/>
    </source>
</evidence>
<dbReference type="PANTHER" id="PTHR35008:SF9">
    <property type="entry name" value="CYTOCHROME C DOMAIN-CONTAINING PROTEIN"/>
    <property type="match status" value="1"/>
</dbReference>
<dbReference type="eggNOG" id="COG3258">
    <property type="taxonomic scope" value="Bacteria"/>
</dbReference>
<accession>H2BVM3</accession>
<reference evidence="8" key="1">
    <citation type="journal article" date="2012" name="Stand. Genomic Sci.">
        <title>Genome sequence of the Antarctic rhodopsins-containing flavobacterium Gillisia limnaea type strain (R-8282(T)).</title>
        <authorList>
            <person name="Riedel T."/>
            <person name="Held B."/>
            <person name="Nolan M."/>
            <person name="Lucas S."/>
            <person name="Lapidus A."/>
            <person name="Tice H."/>
            <person name="Del Rio T.G."/>
            <person name="Cheng J.F."/>
            <person name="Han C."/>
            <person name="Tapia R."/>
            <person name="Goodwin L.A."/>
            <person name="Pitluck S."/>
            <person name="Liolios K."/>
            <person name="Mavromatis K."/>
            <person name="Pagani I."/>
            <person name="Ivanova N."/>
            <person name="Mikhailova N."/>
            <person name="Pati A."/>
            <person name="Chen A."/>
            <person name="Palaniappan K."/>
            <person name="Land M."/>
            <person name="Rohde M."/>
            <person name="Tindall B.J."/>
            <person name="Detter J.C."/>
            <person name="Goker M."/>
            <person name="Bristow J."/>
            <person name="Eisen J.A."/>
            <person name="Markowitz V."/>
            <person name="Hugenholtz P."/>
            <person name="Kyrpides N.C."/>
            <person name="Klenk H.P."/>
            <person name="Woyke T."/>
        </authorList>
    </citation>
    <scope>NUCLEOTIDE SEQUENCE [LARGE SCALE GENOMIC DNA]</scope>
    <source>
        <strain evidence="8">DSM 15749 / LMG 21470 / R-8282</strain>
    </source>
</reference>
<dbReference type="InterPro" id="IPR051459">
    <property type="entry name" value="Cytochrome_c-type_DH"/>
</dbReference>